<dbReference type="Proteomes" id="UP001174909">
    <property type="component" value="Unassembled WGS sequence"/>
</dbReference>
<dbReference type="EMBL" id="CASHTH010000474">
    <property type="protein sequence ID" value="CAI8002285.1"/>
    <property type="molecule type" value="Genomic_DNA"/>
</dbReference>
<feature type="non-terminal residue" evidence="1">
    <location>
        <position position="82"/>
    </location>
</feature>
<name>A0AA35W8H8_GEOBA</name>
<evidence type="ECO:0000313" key="2">
    <source>
        <dbReference type="Proteomes" id="UP001174909"/>
    </source>
</evidence>
<protein>
    <submittedName>
        <fullName evidence="1">Uncharacterized protein</fullName>
    </submittedName>
</protein>
<comment type="caution">
    <text evidence="1">The sequence shown here is derived from an EMBL/GenBank/DDBJ whole genome shotgun (WGS) entry which is preliminary data.</text>
</comment>
<keyword evidence="2" id="KW-1185">Reference proteome</keyword>
<organism evidence="1 2">
    <name type="scientific">Geodia barretti</name>
    <name type="common">Barrett's horny sponge</name>
    <dbReference type="NCBI Taxonomy" id="519541"/>
    <lineage>
        <taxon>Eukaryota</taxon>
        <taxon>Metazoa</taxon>
        <taxon>Porifera</taxon>
        <taxon>Demospongiae</taxon>
        <taxon>Heteroscleromorpha</taxon>
        <taxon>Tetractinellida</taxon>
        <taxon>Astrophorina</taxon>
        <taxon>Geodiidae</taxon>
        <taxon>Geodia</taxon>
    </lineage>
</organism>
<dbReference type="AlphaFoldDB" id="A0AA35W8H8"/>
<sequence>LNKLLCLAASTDRSGPFGPAILDNSSKTCDLTVAASTDYSAASKALILGSGGRERAGADGEVGVVQQQSKYVGAVQQQSEKL</sequence>
<proteinExistence type="predicted"/>
<gene>
    <name evidence="1" type="ORF">GBAR_LOCUS3364</name>
</gene>
<feature type="non-terminal residue" evidence="1">
    <location>
        <position position="1"/>
    </location>
</feature>
<reference evidence="1" key="1">
    <citation type="submission" date="2023-03" db="EMBL/GenBank/DDBJ databases">
        <authorList>
            <person name="Steffen K."/>
            <person name="Cardenas P."/>
        </authorList>
    </citation>
    <scope>NUCLEOTIDE SEQUENCE</scope>
</reference>
<evidence type="ECO:0000313" key="1">
    <source>
        <dbReference type="EMBL" id="CAI8002285.1"/>
    </source>
</evidence>
<accession>A0AA35W8H8</accession>